<sequence length="108" mass="11618">MALSKEIELPSGVAVRYHRVVSLNCITNVANLVEVASYTSAAKRAEEKRALEAGEPMDVFIETTVYEAPYDQGMTIESAYGYLKTLPEFEGASDVPKGGGADQGVSEQ</sequence>
<name>A0A8S5TYA2_9CAUD</name>
<protein>
    <submittedName>
        <fullName evidence="1">Uncharacterized protein</fullName>
    </submittedName>
</protein>
<accession>A0A8S5TYA2</accession>
<proteinExistence type="predicted"/>
<organism evidence="1">
    <name type="scientific">Myoviridae sp. ctPkm1</name>
    <dbReference type="NCBI Taxonomy" id="2825099"/>
    <lineage>
        <taxon>Viruses</taxon>
        <taxon>Duplodnaviria</taxon>
        <taxon>Heunggongvirae</taxon>
        <taxon>Uroviricota</taxon>
        <taxon>Caudoviricetes</taxon>
    </lineage>
</organism>
<evidence type="ECO:0000313" key="1">
    <source>
        <dbReference type="EMBL" id="DAF87188.1"/>
    </source>
</evidence>
<reference evidence="1" key="1">
    <citation type="journal article" date="2021" name="Proc. Natl. Acad. Sci. U.S.A.">
        <title>A Catalog of Tens of Thousands of Viruses from Human Metagenomes Reveals Hidden Associations with Chronic Diseases.</title>
        <authorList>
            <person name="Tisza M.J."/>
            <person name="Buck C.B."/>
        </authorList>
    </citation>
    <scope>NUCLEOTIDE SEQUENCE</scope>
    <source>
        <strain evidence="1">CtPkm1</strain>
    </source>
</reference>
<dbReference type="EMBL" id="BK015960">
    <property type="protein sequence ID" value="DAF87188.1"/>
    <property type="molecule type" value="Genomic_DNA"/>
</dbReference>